<dbReference type="HOGENOM" id="CLU_2311389_0_0_1"/>
<reference evidence="1" key="2">
    <citation type="submission" date="2011-02" db="EMBL/GenBank/DDBJ databases">
        <authorList>
            <person name="MacLean D."/>
        </authorList>
    </citation>
    <scope>NUCLEOTIDE SEQUENCE</scope>
</reference>
<reference evidence="1" key="1">
    <citation type="journal article" date="2011" name="PLoS Biol.">
        <title>Gene gain and loss during evolution of obligate parasitism in the white rust pathogen of Arabidopsis thaliana.</title>
        <authorList>
            <person name="Kemen E."/>
            <person name="Gardiner A."/>
            <person name="Schultz-Larsen T."/>
            <person name="Kemen A.C."/>
            <person name="Balmuth A.L."/>
            <person name="Robert-Seilaniantz A."/>
            <person name="Bailey K."/>
            <person name="Holub E."/>
            <person name="Studholme D.J."/>
            <person name="Maclean D."/>
            <person name="Jones J.D."/>
        </authorList>
    </citation>
    <scope>NUCLEOTIDE SEQUENCE</scope>
</reference>
<accession>F0W1U3</accession>
<sequence>MESYFVHAHRTSFPFSLSHMYFLNSVGTLDHSVARYLLPFFVLQNRESSKKCLLMALVSSFEAGECGLSLRISACSHISDVVEALRQARQLDVSQDSECI</sequence>
<dbReference type="AlphaFoldDB" id="F0W1U3"/>
<dbReference type="EMBL" id="FR824228">
    <property type="protein sequence ID" value="CCA23173.1"/>
    <property type="molecule type" value="Genomic_DNA"/>
</dbReference>
<dbReference type="EMBL" id="FR824053">
    <property type="protein sequence ID" value="CCA15022.1"/>
    <property type="molecule type" value="Genomic_DNA"/>
</dbReference>
<evidence type="ECO:0000313" key="1">
    <source>
        <dbReference type="EMBL" id="CCA15022.1"/>
    </source>
</evidence>
<evidence type="ECO:0000313" key="2">
    <source>
        <dbReference type="EMBL" id="CCA23173.1"/>
    </source>
</evidence>
<organism evidence="1">
    <name type="scientific">Albugo laibachii Nc14</name>
    <dbReference type="NCBI Taxonomy" id="890382"/>
    <lineage>
        <taxon>Eukaryota</taxon>
        <taxon>Sar</taxon>
        <taxon>Stramenopiles</taxon>
        <taxon>Oomycota</taxon>
        <taxon>Peronosporomycetes</taxon>
        <taxon>Albuginales</taxon>
        <taxon>Albuginaceae</taxon>
        <taxon>Albugo</taxon>
    </lineage>
</organism>
<gene>
    <name evidence="1" type="primary">AlNc14C8G1023</name>
    <name evidence="2" type="synonym">AlNc14C183G8272</name>
    <name evidence="1" type="ORF">ALNC14_011650</name>
    <name evidence="2" type="ORF">ALNC14_093160</name>
</gene>
<protein>
    <submittedName>
        <fullName evidence="2">AlNc14C183G8272 protein</fullName>
    </submittedName>
    <submittedName>
        <fullName evidence="1">AlNc14C8G1023 protein</fullName>
    </submittedName>
</protein>
<name>F0W1U3_9STRA</name>
<proteinExistence type="predicted"/>